<dbReference type="PROSITE" id="PS50102">
    <property type="entry name" value="RRM"/>
    <property type="match status" value="2"/>
</dbReference>
<dbReference type="GO" id="GO:0045087">
    <property type="term" value="P:innate immune response"/>
    <property type="evidence" value="ECO:0007669"/>
    <property type="project" value="UniProtKB-ARBA"/>
</dbReference>
<dbReference type="GO" id="GO:0003729">
    <property type="term" value="F:mRNA binding"/>
    <property type="evidence" value="ECO:0007669"/>
    <property type="project" value="TreeGrafter"/>
</dbReference>
<dbReference type="GO" id="GO:0006397">
    <property type="term" value="P:mRNA processing"/>
    <property type="evidence" value="ECO:0007669"/>
    <property type="project" value="UniProtKB-KW"/>
</dbReference>
<keyword evidence="9" id="KW-0732">Signal</keyword>
<dbReference type="GO" id="GO:0008266">
    <property type="term" value="F:poly(U) RNA binding"/>
    <property type="evidence" value="ECO:0007669"/>
    <property type="project" value="UniProtKB-ARBA"/>
</dbReference>
<organism evidence="11 12">
    <name type="scientific">Kalanchoe fedtschenkoi</name>
    <name type="common">Lavender scallops</name>
    <name type="synonym">South American air plant</name>
    <dbReference type="NCBI Taxonomy" id="63787"/>
    <lineage>
        <taxon>Eukaryota</taxon>
        <taxon>Viridiplantae</taxon>
        <taxon>Streptophyta</taxon>
        <taxon>Embryophyta</taxon>
        <taxon>Tracheophyta</taxon>
        <taxon>Spermatophyta</taxon>
        <taxon>Magnoliopsida</taxon>
        <taxon>eudicotyledons</taxon>
        <taxon>Gunneridae</taxon>
        <taxon>Pentapetalae</taxon>
        <taxon>Saxifragales</taxon>
        <taxon>Crassulaceae</taxon>
        <taxon>Kalanchoe</taxon>
    </lineage>
</organism>
<dbReference type="CDD" id="cd21608">
    <property type="entry name" value="RRM2_NsCP33_like"/>
    <property type="match status" value="1"/>
</dbReference>
<dbReference type="EnsemblPlants" id="Kaladp0011s1035.2.v1.1">
    <property type="protein sequence ID" value="Kaladp0011s1035.2.v1.1"/>
    <property type="gene ID" value="Kaladp0011s1035.v1.1"/>
</dbReference>
<keyword evidence="5" id="KW-0677">Repeat</keyword>
<evidence type="ECO:0000313" key="12">
    <source>
        <dbReference type="Proteomes" id="UP000594263"/>
    </source>
</evidence>
<evidence type="ECO:0000256" key="9">
    <source>
        <dbReference type="SAM" id="SignalP"/>
    </source>
</evidence>
<feature type="domain" description="RRM" evidence="10">
    <location>
        <begin position="1"/>
        <end position="108"/>
    </location>
</feature>
<dbReference type="PANTHER" id="PTHR48025:SF3">
    <property type="entry name" value="31 KDA RIBONUCLEOPROTEIN, CHLOROPLASTIC-RELATED"/>
    <property type="match status" value="1"/>
</dbReference>
<keyword evidence="3" id="KW-0934">Plastid</keyword>
<dbReference type="Gene3D" id="3.30.70.330">
    <property type="match status" value="2"/>
</dbReference>
<proteinExistence type="predicted"/>
<evidence type="ECO:0000256" key="6">
    <source>
        <dbReference type="ARBA" id="ARBA00022884"/>
    </source>
</evidence>
<dbReference type="SUPFAM" id="SSF54928">
    <property type="entry name" value="RNA-binding domain, RBD"/>
    <property type="match status" value="2"/>
</dbReference>
<dbReference type="GO" id="GO:0009451">
    <property type="term" value="P:RNA modification"/>
    <property type="evidence" value="ECO:0007669"/>
    <property type="project" value="UniProtKB-ARBA"/>
</dbReference>
<evidence type="ECO:0000256" key="1">
    <source>
        <dbReference type="ARBA" id="ARBA00004229"/>
    </source>
</evidence>
<comment type="subcellular location">
    <subcellularLocation>
        <location evidence="1">Plastid</location>
        <location evidence="1">Chloroplast</location>
    </subcellularLocation>
</comment>
<feature type="domain" description="RRM" evidence="10">
    <location>
        <begin position="125"/>
        <end position="203"/>
    </location>
</feature>
<dbReference type="InterPro" id="IPR035979">
    <property type="entry name" value="RBD_domain_sf"/>
</dbReference>
<keyword evidence="6 8" id="KW-0694">RNA-binding</keyword>
<evidence type="ECO:0000256" key="3">
    <source>
        <dbReference type="ARBA" id="ARBA00022640"/>
    </source>
</evidence>
<dbReference type="FunFam" id="3.30.70.330:FF:000268">
    <property type="entry name" value="31 kDa ribonucleoprotein, chloroplastic"/>
    <property type="match status" value="1"/>
</dbReference>
<dbReference type="AlphaFoldDB" id="A0A7N0RJD6"/>
<protein>
    <recommendedName>
        <fullName evidence="10">RRM domain-containing protein</fullName>
    </recommendedName>
</protein>
<feature type="chain" id="PRO_5029848846" description="RRM domain-containing protein" evidence="9">
    <location>
        <begin position="32"/>
        <end position="209"/>
    </location>
</feature>
<sequence length="209" mass="23641">MRGLWRRSSRRRLRCMLGICLTKLTVSSSLGSSAELGLLRLLRYKLTSPCRSLVLFDAFDVIYNRETNQSRGFAFVTMSTVAEAEKAVEMFHRYDVNGRLLTVSKAAPRGAARPERIARVFETAPRIYVGNLPWQVDDERLEQVFSEHGRVVEARVVYDRDTGRSRGFGFVTMSTESEVSNAISALDGQSLEGRSIRVAVAESRPERRF</sequence>
<dbReference type="PANTHER" id="PTHR48025">
    <property type="entry name" value="OS02G0815200 PROTEIN"/>
    <property type="match status" value="1"/>
</dbReference>
<name>A0A7N0RJD6_KALFE</name>
<dbReference type="InterPro" id="IPR050502">
    <property type="entry name" value="Euk_RNA-bind_prot"/>
</dbReference>
<evidence type="ECO:0000256" key="2">
    <source>
        <dbReference type="ARBA" id="ARBA00022528"/>
    </source>
</evidence>
<accession>A0A7N0RJD6</accession>
<keyword evidence="4" id="KW-0507">mRNA processing</keyword>
<reference evidence="11" key="1">
    <citation type="submission" date="2021-01" db="UniProtKB">
        <authorList>
            <consortium name="EnsemblPlants"/>
        </authorList>
    </citation>
    <scope>IDENTIFICATION</scope>
</reference>
<dbReference type="GO" id="GO:1990904">
    <property type="term" value="C:ribonucleoprotein complex"/>
    <property type="evidence" value="ECO:0007669"/>
    <property type="project" value="UniProtKB-KW"/>
</dbReference>
<dbReference type="Proteomes" id="UP000594263">
    <property type="component" value="Unplaced"/>
</dbReference>
<keyword evidence="2" id="KW-0150">Chloroplast</keyword>
<dbReference type="InterPro" id="IPR012677">
    <property type="entry name" value="Nucleotide-bd_a/b_plait_sf"/>
</dbReference>
<evidence type="ECO:0000256" key="7">
    <source>
        <dbReference type="ARBA" id="ARBA00023274"/>
    </source>
</evidence>
<evidence type="ECO:0000256" key="8">
    <source>
        <dbReference type="PROSITE-ProRule" id="PRU00176"/>
    </source>
</evidence>
<dbReference type="Pfam" id="PF00076">
    <property type="entry name" value="RRM_1"/>
    <property type="match status" value="2"/>
</dbReference>
<dbReference type="SMART" id="SM00360">
    <property type="entry name" value="RRM"/>
    <property type="match status" value="2"/>
</dbReference>
<evidence type="ECO:0000256" key="4">
    <source>
        <dbReference type="ARBA" id="ARBA00022664"/>
    </source>
</evidence>
<evidence type="ECO:0000259" key="10">
    <source>
        <dbReference type="PROSITE" id="PS50102"/>
    </source>
</evidence>
<dbReference type="InterPro" id="IPR048289">
    <property type="entry name" value="RRM2_NsCP33-like"/>
</dbReference>
<keyword evidence="12" id="KW-1185">Reference proteome</keyword>
<dbReference type="GO" id="GO:0009535">
    <property type="term" value="C:chloroplast thylakoid membrane"/>
    <property type="evidence" value="ECO:0007669"/>
    <property type="project" value="TreeGrafter"/>
</dbReference>
<dbReference type="InterPro" id="IPR000504">
    <property type="entry name" value="RRM_dom"/>
</dbReference>
<evidence type="ECO:0000313" key="11">
    <source>
        <dbReference type="EnsemblPlants" id="Kaladp0011s1035.2.v1.1"/>
    </source>
</evidence>
<keyword evidence="7" id="KW-0687">Ribonucleoprotein</keyword>
<dbReference type="GO" id="GO:1901259">
    <property type="term" value="P:chloroplast rRNA processing"/>
    <property type="evidence" value="ECO:0007669"/>
    <property type="project" value="TreeGrafter"/>
</dbReference>
<dbReference type="Gramene" id="Kaladp0011s1035.2.v1.1">
    <property type="protein sequence ID" value="Kaladp0011s1035.2.v1.1"/>
    <property type="gene ID" value="Kaladp0011s1035.v1.1"/>
</dbReference>
<evidence type="ECO:0000256" key="5">
    <source>
        <dbReference type="ARBA" id="ARBA00022737"/>
    </source>
</evidence>
<feature type="signal peptide" evidence="9">
    <location>
        <begin position="1"/>
        <end position="31"/>
    </location>
</feature>